<reference evidence="2" key="1">
    <citation type="submission" date="2024-04" db="UniProtKB">
        <authorList>
            <consortium name="EnsemblMetazoa"/>
        </authorList>
    </citation>
    <scope>IDENTIFICATION</scope>
    <source>
        <strain evidence="2">EBRO</strain>
    </source>
</reference>
<dbReference type="AlphaFoldDB" id="A0AAG5DPT7"/>
<evidence type="ECO:0008006" key="4">
    <source>
        <dbReference type="Google" id="ProtNLM"/>
    </source>
</evidence>
<comment type="similarity">
    <text evidence="1">Belongs to the TTC36 family.</text>
</comment>
<name>A0AAG5DPT7_ANOAO</name>
<protein>
    <recommendedName>
        <fullName evidence="4">Tetratricopeptide repeat protein 36</fullName>
    </recommendedName>
</protein>
<dbReference type="InterPro" id="IPR038906">
    <property type="entry name" value="TTC36"/>
</dbReference>
<dbReference type="Gene3D" id="1.25.40.10">
    <property type="entry name" value="Tetratricopeptide repeat domain"/>
    <property type="match status" value="1"/>
</dbReference>
<dbReference type="PANTHER" id="PTHR21405">
    <property type="entry name" value="CDNA SEQUENCE BC021608"/>
    <property type="match status" value="1"/>
</dbReference>
<dbReference type="GO" id="GO:0006570">
    <property type="term" value="P:tyrosine metabolic process"/>
    <property type="evidence" value="ECO:0007669"/>
    <property type="project" value="TreeGrafter"/>
</dbReference>
<evidence type="ECO:0000256" key="1">
    <source>
        <dbReference type="ARBA" id="ARBA00006995"/>
    </source>
</evidence>
<dbReference type="SUPFAM" id="SSF48452">
    <property type="entry name" value="TPR-like"/>
    <property type="match status" value="1"/>
</dbReference>
<dbReference type="Proteomes" id="UP000075880">
    <property type="component" value="Unassembled WGS sequence"/>
</dbReference>
<dbReference type="Pfam" id="PF13374">
    <property type="entry name" value="TPR_10"/>
    <property type="match status" value="1"/>
</dbReference>
<proteinExistence type="inferred from homology"/>
<accession>A0AAG5DPT7</accession>
<organism evidence="2 3">
    <name type="scientific">Anopheles atroparvus</name>
    <name type="common">European mosquito</name>
    <dbReference type="NCBI Taxonomy" id="41427"/>
    <lineage>
        <taxon>Eukaryota</taxon>
        <taxon>Metazoa</taxon>
        <taxon>Ecdysozoa</taxon>
        <taxon>Arthropoda</taxon>
        <taxon>Hexapoda</taxon>
        <taxon>Insecta</taxon>
        <taxon>Pterygota</taxon>
        <taxon>Neoptera</taxon>
        <taxon>Endopterygota</taxon>
        <taxon>Diptera</taxon>
        <taxon>Nematocera</taxon>
        <taxon>Culicoidea</taxon>
        <taxon>Culicidae</taxon>
        <taxon>Anophelinae</taxon>
        <taxon>Anopheles</taxon>
    </lineage>
</organism>
<evidence type="ECO:0000313" key="2">
    <source>
        <dbReference type="EnsemblMetazoa" id="ENSAATROPP013045"/>
    </source>
</evidence>
<dbReference type="EnsemblMetazoa" id="ENSAATROPT014309">
    <property type="protein sequence ID" value="ENSAATROPP013045"/>
    <property type="gene ID" value="ENSAATROPG011608"/>
</dbReference>
<dbReference type="PANTHER" id="PTHR21405:SF0">
    <property type="entry name" value="TETRATRICOPEPTIDE REPEAT PROTEIN 36"/>
    <property type="match status" value="1"/>
</dbReference>
<keyword evidence="3" id="KW-1185">Reference proteome</keyword>
<dbReference type="InterPro" id="IPR019734">
    <property type="entry name" value="TPR_rpt"/>
</dbReference>
<evidence type="ECO:0000313" key="3">
    <source>
        <dbReference type="Proteomes" id="UP000075880"/>
    </source>
</evidence>
<dbReference type="InterPro" id="IPR011990">
    <property type="entry name" value="TPR-like_helical_dom_sf"/>
</dbReference>
<dbReference type="SMART" id="SM00028">
    <property type="entry name" value="TPR"/>
    <property type="match status" value="3"/>
</dbReference>
<sequence>MRIFINFSPVAEASVNRTILTMGSLTKDCLSEHDRQVLESILNPSQIGGEEYLLQEEETHLVDPQDAEQENDSRVKESQRVEIEAIALANSGKHTEALELLGKSIEIAPQRPAPWNNRAQVYCLLGKEHEALQDIEEALKLSNRSGRTGCRALCQRGVLKRKNNDIDGARQDFELAAQLGSKFARTQLIELNPFAALCNQMLREVMKL</sequence>